<dbReference type="Proteomes" id="UP001150907">
    <property type="component" value="Unassembled WGS sequence"/>
</dbReference>
<gene>
    <name evidence="2" type="ORF">H4R26_005584</name>
</gene>
<evidence type="ECO:0000313" key="3">
    <source>
        <dbReference type="Proteomes" id="UP001150907"/>
    </source>
</evidence>
<keyword evidence="3" id="KW-1185">Reference proteome</keyword>
<feature type="compositionally biased region" description="Basic residues" evidence="1">
    <location>
        <begin position="1"/>
        <end position="10"/>
    </location>
</feature>
<feature type="region of interest" description="Disordered" evidence="1">
    <location>
        <begin position="396"/>
        <end position="436"/>
    </location>
</feature>
<feature type="compositionally biased region" description="Low complexity" evidence="1">
    <location>
        <begin position="260"/>
        <end position="276"/>
    </location>
</feature>
<comment type="caution">
    <text evidence="2">The sequence shown here is derived from an EMBL/GenBank/DDBJ whole genome shotgun (WGS) entry which is preliminary data.</text>
</comment>
<dbReference type="EMBL" id="JANBQF010001076">
    <property type="protein sequence ID" value="KAJ1998098.1"/>
    <property type="molecule type" value="Genomic_DNA"/>
</dbReference>
<sequence length="436" mass="45720">MTAQGKRRRRQAGEEEEEEEEGSSAGARVAYSRASASVQSRRRERLLRVLAELAGGGGDGDGGAGECARLLRDALATAGAGAAVMDALVAGGPLSAVMGNIRALHAHAPEPQRAAALALAAGVFSGPELRRRWGFAFGSHQLRAARRLAADRRFVPAGPYVRAVPPMRQPKSPEMIRLINELLARNATGDGEGRRVLSRPLRSLHREFVAESADHAISFSKFRELALVDFALPASRKDRLPPGEGEGERDSEDDGDSSSDDSAGQPPDQQQRDQLAAPPPPPLQFRPIRPLLPPSAATDFGGIMHSASAVEPTAAPAMAYPFSLLDLSSLVGGPMGAPPPPPQQQGGIGDLQNHQPLILPPLAMPLFGAQMPGVPGLPPPPGFAMPDMPSLLGLISAMGPPPPPAPSDERQGRGAEGNDISGSVTEAPPSSAFYYF</sequence>
<feature type="compositionally biased region" description="Low complexity" evidence="1">
    <location>
        <begin position="23"/>
        <end position="39"/>
    </location>
</feature>
<dbReference type="AlphaFoldDB" id="A0A9W8ECF2"/>
<protein>
    <submittedName>
        <fullName evidence="2">Uncharacterized protein</fullName>
    </submittedName>
</protein>
<feature type="region of interest" description="Disordered" evidence="1">
    <location>
        <begin position="333"/>
        <end position="353"/>
    </location>
</feature>
<feature type="compositionally biased region" description="Acidic residues" evidence="1">
    <location>
        <begin position="245"/>
        <end position="259"/>
    </location>
</feature>
<dbReference type="OrthoDB" id="5575058at2759"/>
<evidence type="ECO:0000256" key="1">
    <source>
        <dbReference type="SAM" id="MobiDB-lite"/>
    </source>
</evidence>
<organism evidence="2 3">
    <name type="scientific">Coemansia thaxteri</name>
    <dbReference type="NCBI Taxonomy" id="2663907"/>
    <lineage>
        <taxon>Eukaryota</taxon>
        <taxon>Fungi</taxon>
        <taxon>Fungi incertae sedis</taxon>
        <taxon>Zoopagomycota</taxon>
        <taxon>Kickxellomycotina</taxon>
        <taxon>Kickxellomycetes</taxon>
        <taxon>Kickxellales</taxon>
        <taxon>Kickxellaceae</taxon>
        <taxon>Coemansia</taxon>
    </lineage>
</organism>
<feature type="region of interest" description="Disordered" evidence="1">
    <location>
        <begin position="236"/>
        <end position="296"/>
    </location>
</feature>
<reference evidence="2" key="1">
    <citation type="submission" date="2022-07" db="EMBL/GenBank/DDBJ databases">
        <title>Phylogenomic reconstructions and comparative analyses of Kickxellomycotina fungi.</title>
        <authorList>
            <person name="Reynolds N.K."/>
            <person name="Stajich J.E."/>
            <person name="Barry K."/>
            <person name="Grigoriev I.V."/>
            <person name="Crous P."/>
            <person name="Smith M.E."/>
        </authorList>
    </citation>
    <scope>NUCLEOTIDE SEQUENCE</scope>
    <source>
        <strain evidence="2">IMI 214461</strain>
    </source>
</reference>
<accession>A0A9W8ECF2</accession>
<evidence type="ECO:0000313" key="2">
    <source>
        <dbReference type="EMBL" id="KAJ1998098.1"/>
    </source>
</evidence>
<proteinExistence type="predicted"/>
<feature type="region of interest" description="Disordered" evidence="1">
    <location>
        <begin position="1"/>
        <end position="39"/>
    </location>
</feature>
<name>A0A9W8ECF2_9FUNG</name>